<name>A0A6A3BL57_HIBSY</name>
<evidence type="ECO:0000256" key="5">
    <source>
        <dbReference type="ARBA" id="ARBA00023136"/>
    </source>
</evidence>
<keyword evidence="4" id="KW-0862">Zinc</keyword>
<keyword evidence="3" id="KW-0863">Zinc-finger</keyword>
<evidence type="ECO:0000256" key="2">
    <source>
        <dbReference type="ARBA" id="ARBA00022723"/>
    </source>
</evidence>
<reference evidence="6" key="1">
    <citation type="submission" date="2019-09" db="EMBL/GenBank/DDBJ databases">
        <title>Draft genome information of white flower Hibiscus syriacus.</title>
        <authorList>
            <person name="Kim Y.-M."/>
        </authorList>
    </citation>
    <scope>NUCLEOTIDE SEQUENCE [LARGE SCALE GENOMIC DNA]</scope>
    <source>
        <strain evidence="6">YM2019G1</strain>
    </source>
</reference>
<sequence>MGAVETAFEEVQNIFDTDDVKGLIGDLVEKIPKIINTQNNIVDASGDKVSCSVCLQVQVHPYRSGKLNCFDVPF</sequence>
<dbReference type="EMBL" id="VEPZ02000857">
    <property type="protein sequence ID" value="KAE8715842.1"/>
    <property type="molecule type" value="Genomic_DNA"/>
</dbReference>
<evidence type="ECO:0000256" key="3">
    <source>
        <dbReference type="ARBA" id="ARBA00022771"/>
    </source>
</evidence>
<keyword evidence="2" id="KW-0479">Metal-binding</keyword>
<dbReference type="GO" id="GO:0016020">
    <property type="term" value="C:membrane"/>
    <property type="evidence" value="ECO:0007669"/>
    <property type="project" value="UniProtKB-SubCell"/>
</dbReference>
<evidence type="ECO:0000313" key="6">
    <source>
        <dbReference type="EMBL" id="KAE8715842.1"/>
    </source>
</evidence>
<dbReference type="Proteomes" id="UP000436088">
    <property type="component" value="Unassembled WGS sequence"/>
</dbReference>
<dbReference type="PANTHER" id="PTHR46151">
    <property type="entry name" value="NEP1-INTERACTING PROTEIN-LIKE 2"/>
    <property type="match status" value="1"/>
</dbReference>
<keyword evidence="5" id="KW-0472">Membrane</keyword>
<evidence type="ECO:0000256" key="4">
    <source>
        <dbReference type="ARBA" id="ARBA00022833"/>
    </source>
</evidence>
<proteinExistence type="predicted"/>
<dbReference type="GO" id="GO:0008270">
    <property type="term" value="F:zinc ion binding"/>
    <property type="evidence" value="ECO:0007669"/>
    <property type="project" value="UniProtKB-KW"/>
</dbReference>
<comment type="subcellular location">
    <subcellularLocation>
        <location evidence="1">Membrane</location>
    </subcellularLocation>
</comment>
<dbReference type="AlphaFoldDB" id="A0A6A3BL57"/>
<dbReference type="PANTHER" id="PTHR46151:SF7">
    <property type="entry name" value="NEP1-INTERACTING PROTEIN 1"/>
    <property type="match status" value="1"/>
</dbReference>
<evidence type="ECO:0000313" key="7">
    <source>
        <dbReference type="Proteomes" id="UP000436088"/>
    </source>
</evidence>
<organism evidence="6 7">
    <name type="scientific">Hibiscus syriacus</name>
    <name type="common">Rose of Sharon</name>
    <dbReference type="NCBI Taxonomy" id="106335"/>
    <lineage>
        <taxon>Eukaryota</taxon>
        <taxon>Viridiplantae</taxon>
        <taxon>Streptophyta</taxon>
        <taxon>Embryophyta</taxon>
        <taxon>Tracheophyta</taxon>
        <taxon>Spermatophyta</taxon>
        <taxon>Magnoliopsida</taxon>
        <taxon>eudicotyledons</taxon>
        <taxon>Gunneridae</taxon>
        <taxon>Pentapetalae</taxon>
        <taxon>rosids</taxon>
        <taxon>malvids</taxon>
        <taxon>Malvales</taxon>
        <taxon>Malvaceae</taxon>
        <taxon>Malvoideae</taxon>
        <taxon>Hibiscus</taxon>
    </lineage>
</organism>
<accession>A0A6A3BL57</accession>
<comment type="caution">
    <text evidence="6">The sequence shown here is derived from an EMBL/GenBank/DDBJ whole genome shotgun (WGS) entry which is preliminary data.</text>
</comment>
<evidence type="ECO:0000256" key="1">
    <source>
        <dbReference type="ARBA" id="ARBA00004370"/>
    </source>
</evidence>
<keyword evidence="7" id="KW-1185">Reference proteome</keyword>
<protein>
    <submittedName>
        <fullName evidence="6">Uncharacterized protein</fullName>
    </submittedName>
</protein>
<gene>
    <name evidence="6" type="ORF">F3Y22_tig00110160pilonHSYRG00759</name>
</gene>